<gene>
    <name evidence="1" type="ORF">FL82_07447</name>
</gene>
<dbReference type="EMBL" id="NMWX01000005">
    <property type="protein sequence ID" value="OZG00077.1"/>
    <property type="molecule type" value="Genomic_DNA"/>
</dbReference>
<dbReference type="OrthoDB" id="10385328at2759"/>
<accession>A0A261APU3</accession>
<reference evidence="1" key="1">
    <citation type="submission" date="2017-08" db="EMBL/GenBank/DDBJ databases">
        <authorList>
            <person name="de Groot N.N."/>
        </authorList>
    </citation>
    <scope>NUCLEOTIDE SEQUENCE [LARGE SCALE GENOMIC DNA]</scope>
    <source>
        <strain evidence="1">PX439</strain>
    </source>
</reference>
<dbReference type="OMA" id="VITRTEC"/>
<evidence type="ECO:0000313" key="2">
    <source>
        <dbReference type="Proteomes" id="UP000216624"/>
    </source>
</evidence>
<dbReference type="KEGG" id="crq:GCK72_016352"/>
<sequence>MGFFDAAVNITMLTYISLGLPTVVFNIPFVHLTLFIAKNRGRKEFVTLGCSALGDIIYVVIYVFNSFWRIQEHPTMVSRAECISHINILISTFTAVLIFVNPLMIAIDRLVVSVSGVWYYKQTLTYTVVLFSIPIVISSIVAGANVYMTSISPVEMISSMCFTSGIIQTGGFEWFYYGFKWSCVVLALVVYGVVAIVYWKKVQIGKCDVVNRVRIQSAYLVMAFNTANCILFLFVPDVLLKFLIKKSLALMTCLFSFMIIKLLLNLAGIMLLHKELRTAYLDKVLIFPSWKKRVFGFTSVVSVSNHAQKNRMTAPN</sequence>
<organism evidence="1 2">
    <name type="scientific">Caenorhabditis remanei</name>
    <name type="common">Caenorhabditis vulgaris</name>
    <dbReference type="NCBI Taxonomy" id="31234"/>
    <lineage>
        <taxon>Eukaryota</taxon>
        <taxon>Metazoa</taxon>
        <taxon>Ecdysozoa</taxon>
        <taxon>Nematoda</taxon>
        <taxon>Chromadorea</taxon>
        <taxon>Rhabditida</taxon>
        <taxon>Rhabditina</taxon>
        <taxon>Rhabditomorpha</taxon>
        <taxon>Rhabditoidea</taxon>
        <taxon>Rhabditidae</taxon>
        <taxon>Peloderinae</taxon>
        <taxon>Caenorhabditis</taxon>
    </lineage>
</organism>
<dbReference type="eggNOG" id="ENOG502TID6">
    <property type="taxonomic scope" value="Eukaryota"/>
</dbReference>
<keyword evidence="2" id="KW-1185">Reference proteome</keyword>
<dbReference type="HOGENOM" id="CLU_886323_0_0_1"/>
<protein>
    <submittedName>
        <fullName evidence="1">Uncharacterized protein</fullName>
    </submittedName>
</protein>
<proteinExistence type="predicted"/>
<dbReference type="CTD" id="9808425"/>
<evidence type="ECO:0000313" key="1">
    <source>
        <dbReference type="EMBL" id="OZG00077.1"/>
    </source>
</evidence>
<comment type="caution">
    <text evidence="1">The sequence shown here is derived from an EMBL/GenBank/DDBJ whole genome shotgun (WGS) entry which is preliminary data.</text>
</comment>
<name>A0A261APU3_CAERE</name>
<dbReference type="Proteomes" id="UP000216624">
    <property type="component" value="Unassembled WGS sequence"/>
</dbReference>
<feature type="non-terminal residue" evidence="1">
    <location>
        <position position="1"/>
    </location>
</feature>